<feature type="transmembrane region" description="Helical" evidence="8">
    <location>
        <begin position="145"/>
        <end position="166"/>
    </location>
</feature>
<dbReference type="InterPro" id="IPR000522">
    <property type="entry name" value="ABC_transptr_permease_BtuC"/>
</dbReference>
<feature type="transmembrane region" description="Helical" evidence="8">
    <location>
        <begin position="226"/>
        <end position="246"/>
    </location>
</feature>
<comment type="subcellular location">
    <subcellularLocation>
        <location evidence="1">Cell membrane</location>
        <topology evidence="1">Multi-pass membrane protein</topology>
    </subcellularLocation>
</comment>
<feature type="transmembrane region" description="Helical" evidence="8">
    <location>
        <begin position="120"/>
        <end position="139"/>
    </location>
</feature>
<dbReference type="Gene3D" id="1.10.3470.10">
    <property type="entry name" value="ABC transporter involved in vitamin B12 uptake, BtuC"/>
    <property type="match status" value="1"/>
</dbReference>
<evidence type="ECO:0000256" key="7">
    <source>
        <dbReference type="ARBA" id="ARBA00023136"/>
    </source>
</evidence>
<feature type="transmembrane region" description="Helical" evidence="8">
    <location>
        <begin position="33"/>
        <end position="54"/>
    </location>
</feature>
<comment type="similarity">
    <text evidence="2">Belongs to the binding-protein-dependent transport system permease family. FecCD subfamily.</text>
</comment>
<sequence>MTTPLSRTVEATPAPGPRTAVVRRAGVSLRFRVRTLVTAVVVAAVALALAILALCLGDFALTPAQVAGALLGVDGGFTATVVREWRLPRVLAALVFGAALGISGAVFQSLTRNPLASPDVIGLSAGSYAGGLSVILLLGASAGSIAVAGGAIVGGLVAAALVYALAYRRGIQGFRLIVVGIGVSAMLQALSTYLLLRAKIEVAMVAAVWGAGSLTPVGWAQFLPTVGVVIVACAALVGFSGALSRLELGDDAARALGVRVERSRLGLVVCAVALTAAVTAAAGPIAFVALAAPQIARRLARTAGIALVPSALVGAVVLLASDVVAQHVLPTPLPVGLVTVVVGGLYLVWLLVHETRRRA</sequence>
<feature type="transmembrane region" description="Helical" evidence="8">
    <location>
        <begin position="202"/>
        <end position="219"/>
    </location>
</feature>
<protein>
    <submittedName>
        <fullName evidence="9">Iron complex transport system permease protein</fullName>
    </submittedName>
</protein>
<feature type="transmembrane region" description="Helical" evidence="8">
    <location>
        <begin position="266"/>
        <end position="291"/>
    </location>
</feature>
<feature type="transmembrane region" description="Helical" evidence="8">
    <location>
        <begin position="90"/>
        <end position="108"/>
    </location>
</feature>
<proteinExistence type="inferred from homology"/>
<dbReference type="Proteomes" id="UP001226691">
    <property type="component" value="Unassembled WGS sequence"/>
</dbReference>
<evidence type="ECO:0000256" key="6">
    <source>
        <dbReference type="ARBA" id="ARBA00022989"/>
    </source>
</evidence>
<comment type="caution">
    <text evidence="9">The sequence shown here is derived from an EMBL/GenBank/DDBJ whole genome shotgun (WGS) entry which is preliminary data.</text>
</comment>
<dbReference type="SUPFAM" id="SSF81345">
    <property type="entry name" value="ABC transporter involved in vitamin B12 uptake, BtuC"/>
    <property type="match status" value="1"/>
</dbReference>
<feature type="transmembrane region" description="Helical" evidence="8">
    <location>
        <begin position="333"/>
        <end position="352"/>
    </location>
</feature>
<evidence type="ECO:0000313" key="9">
    <source>
        <dbReference type="EMBL" id="MDQ1121768.1"/>
    </source>
</evidence>
<dbReference type="InterPro" id="IPR037294">
    <property type="entry name" value="ABC_BtuC-like"/>
</dbReference>
<keyword evidence="5 8" id="KW-0812">Transmembrane</keyword>
<dbReference type="RefSeq" id="WP_307479355.1">
    <property type="nucleotide sequence ID" value="NZ_JAUTBF010000001.1"/>
</dbReference>
<reference evidence="9 10" key="1">
    <citation type="submission" date="2023-07" db="EMBL/GenBank/DDBJ databases">
        <title>Functional and genomic diversity of the sorghum phyllosphere microbiome.</title>
        <authorList>
            <person name="Shade A."/>
        </authorList>
    </citation>
    <scope>NUCLEOTIDE SEQUENCE [LARGE SCALE GENOMIC DNA]</scope>
    <source>
        <strain evidence="9 10">SORGH_AS_1207</strain>
    </source>
</reference>
<dbReference type="PANTHER" id="PTHR30472">
    <property type="entry name" value="FERRIC ENTEROBACTIN TRANSPORT SYSTEM PERMEASE PROTEIN"/>
    <property type="match status" value="1"/>
</dbReference>
<keyword evidence="6 8" id="KW-1133">Transmembrane helix</keyword>
<evidence type="ECO:0000256" key="5">
    <source>
        <dbReference type="ARBA" id="ARBA00022692"/>
    </source>
</evidence>
<evidence type="ECO:0000256" key="8">
    <source>
        <dbReference type="SAM" id="Phobius"/>
    </source>
</evidence>
<organism evidence="9 10">
    <name type="scientific">Microbacterium trichothecenolyticum</name>
    <name type="common">Aureobacterium trichothecenolyticum</name>
    <dbReference type="NCBI Taxonomy" id="69370"/>
    <lineage>
        <taxon>Bacteria</taxon>
        <taxon>Bacillati</taxon>
        <taxon>Actinomycetota</taxon>
        <taxon>Actinomycetes</taxon>
        <taxon>Micrococcales</taxon>
        <taxon>Microbacteriaceae</taxon>
        <taxon>Microbacterium</taxon>
    </lineage>
</organism>
<name>A0ABU0TQ17_MICTR</name>
<keyword evidence="4" id="KW-1003">Cell membrane</keyword>
<dbReference type="CDD" id="cd06550">
    <property type="entry name" value="TM_ABC_iron-siderophores_like"/>
    <property type="match status" value="1"/>
</dbReference>
<dbReference type="Pfam" id="PF01032">
    <property type="entry name" value="FecCD"/>
    <property type="match status" value="1"/>
</dbReference>
<evidence type="ECO:0000256" key="4">
    <source>
        <dbReference type="ARBA" id="ARBA00022475"/>
    </source>
</evidence>
<keyword evidence="10" id="KW-1185">Reference proteome</keyword>
<accession>A0ABU0TQ17</accession>
<feature type="transmembrane region" description="Helical" evidence="8">
    <location>
        <begin position="303"/>
        <end position="321"/>
    </location>
</feature>
<dbReference type="EMBL" id="JAUTBF010000001">
    <property type="protein sequence ID" value="MDQ1121768.1"/>
    <property type="molecule type" value="Genomic_DNA"/>
</dbReference>
<evidence type="ECO:0000256" key="3">
    <source>
        <dbReference type="ARBA" id="ARBA00022448"/>
    </source>
</evidence>
<gene>
    <name evidence="9" type="ORF">QE412_000341</name>
</gene>
<feature type="transmembrane region" description="Helical" evidence="8">
    <location>
        <begin position="173"/>
        <end position="196"/>
    </location>
</feature>
<evidence type="ECO:0000256" key="1">
    <source>
        <dbReference type="ARBA" id="ARBA00004651"/>
    </source>
</evidence>
<evidence type="ECO:0000313" key="10">
    <source>
        <dbReference type="Proteomes" id="UP001226691"/>
    </source>
</evidence>
<keyword evidence="3" id="KW-0813">Transport</keyword>
<keyword evidence="7 8" id="KW-0472">Membrane</keyword>
<dbReference type="PANTHER" id="PTHR30472:SF24">
    <property type="entry name" value="FERRIC ENTEROBACTIN TRANSPORT SYSTEM PERMEASE PROTEIN FEPG"/>
    <property type="match status" value="1"/>
</dbReference>
<evidence type="ECO:0000256" key="2">
    <source>
        <dbReference type="ARBA" id="ARBA00007935"/>
    </source>
</evidence>